<protein>
    <submittedName>
        <fullName evidence="2">Spermatogenesis-associated protein 7 like protein</fullName>
    </submittedName>
</protein>
<gene>
    <name evidence="2" type="ORF">ALC60_10570</name>
</gene>
<feature type="compositionally biased region" description="Polar residues" evidence="1">
    <location>
        <begin position="138"/>
        <end position="151"/>
    </location>
</feature>
<reference evidence="2 3" key="1">
    <citation type="submission" date="2015-09" db="EMBL/GenBank/DDBJ databases">
        <title>Trachymyrmex zeteki WGS genome.</title>
        <authorList>
            <person name="Nygaard S."/>
            <person name="Hu H."/>
            <person name="Boomsma J."/>
            <person name="Zhang G."/>
        </authorList>
    </citation>
    <scope>NUCLEOTIDE SEQUENCE [LARGE SCALE GENOMIC DNA]</scope>
    <source>
        <strain evidence="2">Tzet28-1</strain>
        <tissue evidence="2">Whole body</tissue>
    </source>
</reference>
<dbReference type="GO" id="GO:0036064">
    <property type="term" value="C:ciliary basal body"/>
    <property type="evidence" value="ECO:0007669"/>
    <property type="project" value="TreeGrafter"/>
</dbReference>
<proteinExistence type="predicted"/>
<organism evidence="2 3">
    <name type="scientific">Mycetomoellerius zeteki</name>
    <dbReference type="NCBI Taxonomy" id="64791"/>
    <lineage>
        <taxon>Eukaryota</taxon>
        <taxon>Metazoa</taxon>
        <taxon>Ecdysozoa</taxon>
        <taxon>Arthropoda</taxon>
        <taxon>Hexapoda</taxon>
        <taxon>Insecta</taxon>
        <taxon>Pterygota</taxon>
        <taxon>Neoptera</taxon>
        <taxon>Endopterygota</taxon>
        <taxon>Hymenoptera</taxon>
        <taxon>Apocrita</taxon>
        <taxon>Aculeata</taxon>
        <taxon>Formicoidea</taxon>
        <taxon>Formicidae</taxon>
        <taxon>Myrmicinae</taxon>
        <taxon>Mycetomoellerius</taxon>
    </lineage>
</organism>
<dbReference type="PANTHER" id="PTHR14917">
    <property type="entry name" value="SPERMATOGENESIS-ASSOCIATED PROTEIN 7"/>
    <property type="match status" value="1"/>
</dbReference>
<dbReference type="GO" id="GO:0005930">
    <property type="term" value="C:axoneme"/>
    <property type="evidence" value="ECO:0007669"/>
    <property type="project" value="TreeGrafter"/>
</dbReference>
<name>A0A151WR30_9HYME</name>
<evidence type="ECO:0000313" key="3">
    <source>
        <dbReference type="Proteomes" id="UP000075809"/>
    </source>
</evidence>
<evidence type="ECO:0000313" key="2">
    <source>
        <dbReference type="EMBL" id="KYQ50257.1"/>
    </source>
</evidence>
<dbReference type="Pfam" id="PF15244">
    <property type="entry name" value="HSD3"/>
    <property type="match status" value="1"/>
</dbReference>
<dbReference type="PANTHER" id="PTHR14917:SF4">
    <property type="entry name" value="SPERMATOGENESIS-ASSOCIATED 7"/>
    <property type="match status" value="1"/>
</dbReference>
<dbReference type="STRING" id="64791.A0A151WR30"/>
<keyword evidence="3" id="KW-1185">Reference proteome</keyword>
<dbReference type="EMBL" id="KQ982813">
    <property type="protein sequence ID" value="KYQ50257.1"/>
    <property type="molecule type" value="Genomic_DNA"/>
</dbReference>
<feature type="region of interest" description="Disordered" evidence="1">
    <location>
        <begin position="130"/>
        <end position="151"/>
    </location>
</feature>
<accession>A0A151WR30</accession>
<sequence>MTRCMKKQVNLKSSTYNQTGQNYFEQLAAYNSMSLHLRRILLARSVVDTRNKISLKRNQRYKVQRADDSEVCLRLGATDDVIDRLAYDTRHHPMDMLEIYLNAKHLDFCNCNLDQLKACSSHTYYDETDQMNRRQRSTSKSQRMTSPTTCSPKRKKFLVSNYICKKELNSMRDVPDINSPTCFLRQRRCRYEKEFPAPCAASRLDSTIFKSRSQSPRQPKIDYHTISSSVSQCYDFDGDRKCTKESKFISQKEEEKKYIKFVYDITKEIMQRGLYTDKELQDVFKKHINQYKGILNMNKMLYEIYQLKISLNIADDSDIDEELEDLIHAQKLLSVSEIRPPTPPKVLDENKVMAKLESYQKMMKADRSPKITTKSVMLVDANPELLITERDVLVSLVEAGVDPKQVQHICKNLRHKSRDISLIERVR</sequence>
<dbReference type="Proteomes" id="UP000075809">
    <property type="component" value="Unassembled WGS sequence"/>
</dbReference>
<evidence type="ECO:0000256" key="1">
    <source>
        <dbReference type="SAM" id="MobiDB-lite"/>
    </source>
</evidence>
<dbReference type="AlphaFoldDB" id="A0A151WR30"/>
<dbReference type="GO" id="GO:0000226">
    <property type="term" value="P:microtubule cytoskeleton organization"/>
    <property type="evidence" value="ECO:0007669"/>
    <property type="project" value="TreeGrafter"/>
</dbReference>
<dbReference type="InterPro" id="IPR029357">
    <property type="entry name" value="SPATA7"/>
</dbReference>